<dbReference type="InterPro" id="IPR036291">
    <property type="entry name" value="NAD(P)-bd_dom_sf"/>
</dbReference>
<dbReference type="Gene3D" id="3.40.50.720">
    <property type="entry name" value="NAD(P)-binding Rossmann-like Domain"/>
    <property type="match status" value="1"/>
</dbReference>
<protein>
    <recommendedName>
        <fullName evidence="3">Short chain dehydrogenase</fullName>
    </recommendedName>
</protein>
<organism evidence="1 2">
    <name type="scientific">Hymenobacter antarcticus</name>
    <dbReference type="NCBI Taxonomy" id="486270"/>
    <lineage>
        <taxon>Bacteria</taxon>
        <taxon>Pseudomonadati</taxon>
        <taxon>Bacteroidota</taxon>
        <taxon>Cytophagia</taxon>
        <taxon>Cytophagales</taxon>
        <taxon>Hymenobacteraceae</taxon>
        <taxon>Hymenobacter</taxon>
    </lineage>
</organism>
<evidence type="ECO:0000313" key="2">
    <source>
        <dbReference type="Proteomes" id="UP001501556"/>
    </source>
</evidence>
<dbReference type="Proteomes" id="UP001501556">
    <property type="component" value="Unassembled WGS sequence"/>
</dbReference>
<comment type="caution">
    <text evidence="1">The sequence shown here is derived from an EMBL/GenBank/DDBJ whole genome shotgun (WGS) entry which is preliminary data.</text>
</comment>
<evidence type="ECO:0008006" key="3">
    <source>
        <dbReference type="Google" id="ProtNLM"/>
    </source>
</evidence>
<proteinExistence type="predicted"/>
<accession>A0ABP7R347</accession>
<dbReference type="SUPFAM" id="SSF51735">
    <property type="entry name" value="NAD(P)-binding Rossmann-fold domains"/>
    <property type="match status" value="1"/>
</dbReference>
<gene>
    <name evidence="1" type="ORF">GCM10022407_40420</name>
</gene>
<keyword evidence="2" id="KW-1185">Reference proteome</keyword>
<sequence length="50" mass="5219">MAAKQGAKLVLASRSEDALCQLSDEINQAGGQSVYVVADVSQQADVLRIA</sequence>
<dbReference type="EMBL" id="BAABDI010000046">
    <property type="protein sequence ID" value="GAA3991930.1"/>
    <property type="molecule type" value="Genomic_DNA"/>
</dbReference>
<evidence type="ECO:0000313" key="1">
    <source>
        <dbReference type="EMBL" id="GAA3991930.1"/>
    </source>
</evidence>
<reference evidence="2" key="1">
    <citation type="journal article" date="2019" name="Int. J. Syst. Evol. Microbiol.">
        <title>The Global Catalogue of Microorganisms (GCM) 10K type strain sequencing project: providing services to taxonomists for standard genome sequencing and annotation.</title>
        <authorList>
            <consortium name="The Broad Institute Genomics Platform"/>
            <consortium name="The Broad Institute Genome Sequencing Center for Infectious Disease"/>
            <person name="Wu L."/>
            <person name="Ma J."/>
        </authorList>
    </citation>
    <scope>NUCLEOTIDE SEQUENCE [LARGE SCALE GENOMIC DNA]</scope>
    <source>
        <strain evidence="2">JCM 17217</strain>
    </source>
</reference>
<name>A0ABP7R347_9BACT</name>